<dbReference type="GO" id="GO:1902977">
    <property type="term" value="P:mitotic DNA replication preinitiation complex assembly"/>
    <property type="evidence" value="ECO:0007669"/>
    <property type="project" value="TreeGrafter"/>
</dbReference>
<keyword evidence="5" id="KW-0131">Cell cycle</keyword>
<dbReference type="AlphaFoldDB" id="A0AAX4HF94"/>
<feature type="compositionally biased region" description="Basic and acidic residues" evidence="6">
    <location>
        <begin position="209"/>
        <end position="225"/>
    </location>
</feature>
<dbReference type="KEGG" id="asau:88175687"/>
<keyword evidence="8" id="KW-1185">Reference proteome</keyword>
<dbReference type="PANTHER" id="PTHR10507:SF0">
    <property type="entry name" value="CELL DIVISION CONTROL PROTEIN 45 HOMOLOG"/>
    <property type="match status" value="1"/>
</dbReference>
<evidence type="ECO:0000256" key="3">
    <source>
        <dbReference type="ARBA" id="ARBA00022705"/>
    </source>
</evidence>
<dbReference type="GO" id="GO:0003697">
    <property type="term" value="F:single-stranded DNA binding"/>
    <property type="evidence" value="ECO:0007669"/>
    <property type="project" value="TreeGrafter"/>
</dbReference>
<evidence type="ECO:0000256" key="2">
    <source>
        <dbReference type="ARBA" id="ARBA00010727"/>
    </source>
</evidence>
<dbReference type="Pfam" id="PF02724">
    <property type="entry name" value="CDC45"/>
    <property type="match status" value="1"/>
</dbReference>
<keyword evidence="4" id="KW-0539">Nucleus</keyword>
<feature type="compositionally biased region" description="Acidic residues" evidence="6">
    <location>
        <begin position="195"/>
        <end position="208"/>
    </location>
</feature>
<dbReference type="GO" id="GO:0003688">
    <property type="term" value="F:DNA replication origin binding"/>
    <property type="evidence" value="ECO:0007669"/>
    <property type="project" value="TreeGrafter"/>
</dbReference>
<dbReference type="RefSeq" id="XP_062879628.1">
    <property type="nucleotide sequence ID" value="XM_063023558.1"/>
</dbReference>
<feature type="region of interest" description="Disordered" evidence="6">
    <location>
        <begin position="176"/>
        <end position="225"/>
    </location>
</feature>
<dbReference type="EMBL" id="CP138899">
    <property type="protein sequence ID" value="WPK27250.1"/>
    <property type="molecule type" value="Genomic_DNA"/>
</dbReference>
<accession>A0AAX4HF94</accession>
<evidence type="ECO:0000256" key="6">
    <source>
        <dbReference type="SAM" id="MobiDB-lite"/>
    </source>
</evidence>
<organism evidence="7 8">
    <name type="scientific">Australozyma saopauloensis</name>
    <dbReference type="NCBI Taxonomy" id="291208"/>
    <lineage>
        <taxon>Eukaryota</taxon>
        <taxon>Fungi</taxon>
        <taxon>Dikarya</taxon>
        <taxon>Ascomycota</taxon>
        <taxon>Saccharomycotina</taxon>
        <taxon>Pichiomycetes</taxon>
        <taxon>Metschnikowiaceae</taxon>
        <taxon>Australozyma</taxon>
    </lineage>
</organism>
<evidence type="ECO:0000313" key="7">
    <source>
        <dbReference type="EMBL" id="WPK27250.1"/>
    </source>
</evidence>
<keyword evidence="3" id="KW-0235">DNA replication</keyword>
<dbReference type="GO" id="GO:0031261">
    <property type="term" value="C:DNA replication preinitiation complex"/>
    <property type="evidence" value="ECO:0007669"/>
    <property type="project" value="TreeGrafter"/>
</dbReference>
<dbReference type="GO" id="GO:0000727">
    <property type="term" value="P:double-strand break repair via break-induced replication"/>
    <property type="evidence" value="ECO:0007669"/>
    <property type="project" value="TreeGrafter"/>
</dbReference>
<evidence type="ECO:0000256" key="4">
    <source>
        <dbReference type="ARBA" id="ARBA00023242"/>
    </source>
</evidence>
<gene>
    <name evidence="7" type="ORF">PUMCH_004627</name>
</gene>
<protein>
    <recommendedName>
        <fullName evidence="9">Cell division control protein 45</fullName>
    </recommendedName>
</protein>
<dbReference type="GeneID" id="88175687"/>
<dbReference type="InterPro" id="IPR003874">
    <property type="entry name" value="CDC45"/>
</dbReference>
<comment type="subcellular location">
    <subcellularLocation>
        <location evidence="1">Nucleus</location>
    </subcellularLocation>
</comment>
<evidence type="ECO:0008006" key="9">
    <source>
        <dbReference type="Google" id="ProtNLM"/>
    </source>
</evidence>
<comment type="similarity">
    <text evidence="2">Belongs to the CDC45 family.</text>
</comment>
<reference evidence="7 8" key="1">
    <citation type="submission" date="2023-10" db="EMBL/GenBank/DDBJ databases">
        <title>Draft Genome Sequence of Candida saopaulonensis from a very Premature Infant with Sepsis.</title>
        <authorList>
            <person name="Ning Y."/>
            <person name="Dai R."/>
            <person name="Xiao M."/>
            <person name="Xu Y."/>
            <person name="Yan Q."/>
            <person name="Zhang L."/>
        </authorList>
    </citation>
    <scope>NUCLEOTIDE SEQUENCE [LARGE SCALE GENOMIC DNA]</scope>
    <source>
        <strain evidence="7 8">19XY460</strain>
    </source>
</reference>
<sequence length="714" mass="80631">MYINPDQYGAVFNEIKRTSSSHSTCKLVLFVSCLNIDSVCTARVLTLVFKKSLIQYQLIPVVGYADLRDHYQKLDPDVANVILIGCGAMIDLETFLEIDPELFYVEPQGTRQGLLGDLDAERMLLLRSYRRKIYVMDGNRPWNLDNVFGSEMIVCFDDGYIDQNLRSEKTSYKVLVDNPESELESDGDTDHDTDRETEEDGIEVNSDSETEKDGPVVDLSSGEKRKNEALDALEAKAAKRQRRSEIRKSEEVIEAYYNLGSALFTATSAIAYALLASIGETSIENLWLTIIGIASIDRQYPEVYDKLVPLLKEEVVRLSPFNRDNISTEKNADSNTLSVDKDYHLFLLRHWTLYDSFFYSSIVNSKLNLWREDGKKKLHKIFAKMGISLSVAQQKWLYMDVGIKRNLPVIFAKHLPIYGLEGIMRDGFIRSFGYMGQLSAMECVEALTALLEVNQQAFNEDGDTTQPGTDEINRQIELKEKLWIKNFWSSWDALNMTQYGSSSKIVTSNLKPNSVSIKKLKGFDLLMNGLDLAKSMQQVIFRTGMSVLERGLIKNLRLYRLCVLNDGAIPDLNMFKNPLILCKLGNWLLDTISEAELLSYLAKKESESKSHALKPLVLASLDISSDTYLVSGLAPRFPKDLDISTKSKLLKNSNGQTTDTTFTTRLNTFSVAFQKVAASSDAKTRINSFDSSIIEIRKDDLAPFLEKLTFSGLL</sequence>
<evidence type="ECO:0000313" key="8">
    <source>
        <dbReference type="Proteomes" id="UP001338582"/>
    </source>
</evidence>
<dbReference type="GO" id="GO:0006270">
    <property type="term" value="P:DNA replication initiation"/>
    <property type="evidence" value="ECO:0007669"/>
    <property type="project" value="InterPro"/>
</dbReference>
<dbReference type="PANTHER" id="PTHR10507">
    <property type="entry name" value="CDC45-RELATED PROTEIN"/>
    <property type="match status" value="1"/>
</dbReference>
<dbReference type="GO" id="GO:0003682">
    <property type="term" value="F:chromatin binding"/>
    <property type="evidence" value="ECO:0007669"/>
    <property type="project" value="TreeGrafter"/>
</dbReference>
<evidence type="ECO:0000256" key="5">
    <source>
        <dbReference type="ARBA" id="ARBA00023306"/>
    </source>
</evidence>
<evidence type="ECO:0000256" key="1">
    <source>
        <dbReference type="ARBA" id="ARBA00004123"/>
    </source>
</evidence>
<proteinExistence type="inferred from homology"/>
<name>A0AAX4HF94_9ASCO</name>
<dbReference type="Proteomes" id="UP001338582">
    <property type="component" value="Chromosome 6"/>
</dbReference>